<evidence type="ECO:0000313" key="6">
    <source>
        <dbReference type="EMBL" id="PLC49096.1"/>
    </source>
</evidence>
<evidence type="ECO:0000256" key="4">
    <source>
        <dbReference type="ARBA" id="ARBA00023163"/>
    </source>
</evidence>
<dbReference type="OrthoDB" id="9803735at2"/>
<dbReference type="SUPFAM" id="SSF53850">
    <property type="entry name" value="Periplasmic binding protein-like II"/>
    <property type="match status" value="1"/>
</dbReference>
<dbReference type="GO" id="GO:0003700">
    <property type="term" value="F:DNA-binding transcription factor activity"/>
    <property type="evidence" value="ECO:0007669"/>
    <property type="project" value="InterPro"/>
</dbReference>
<evidence type="ECO:0000256" key="1">
    <source>
        <dbReference type="ARBA" id="ARBA00009437"/>
    </source>
</evidence>
<dbReference type="PROSITE" id="PS50931">
    <property type="entry name" value="HTH_LYSR"/>
    <property type="match status" value="1"/>
</dbReference>
<dbReference type="Gene3D" id="1.10.10.10">
    <property type="entry name" value="Winged helix-like DNA-binding domain superfamily/Winged helix DNA-binding domain"/>
    <property type="match status" value="1"/>
</dbReference>
<dbReference type="Gene3D" id="3.40.190.10">
    <property type="entry name" value="Periplasmic binding protein-like II"/>
    <property type="match status" value="2"/>
</dbReference>
<dbReference type="AlphaFoldDB" id="A0A2N4U258"/>
<evidence type="ECO:0000256" key="2">
    <source>
        <dbReference type="ARBA" id="ARBA00023015"/>
    </source>
</evidence>
<evidence type="ECO:0000259" key="5">
    <source>
        <dbReference type="PROSITE" id="PS50931"/>
    </source>
</evidence>
<dbReference type="PRINTS" id="PR00039">
    <property type="entry name" value="HTHLYSR"/>
</dbReference>
<dbReference type="InterPro" id="IPR036388">
    <property type="entry name" value="WH-like_DNA-bd_sf"/>
</dbReference>
<keyword evidence="7" id="KW-1185">Reference proteome</keyword>
<keyword evidence="2" id="KW-0805">Transcription regulation</keyword>
<comment type="caution">
    <text evidence="6">The sequence shown here is derived from an EMBL/GenBank/DDBJ whole genome shotgun (WGS) entry which is preliminary data.</text>
</comment>
<accession>A0A2N4U258</accession>
<name>A0A2N4U258_9BURK</name>
<dbReference type="EMBL" id="PDNW01000013">
    <property type="protein sequence ID" value="PLC49096.1"/>
    <property type="molecule type" value="Genomic_DNA"/>
</dbReference>
<proteinExistence type="inferred from homology"/>
<dbReference type="Pfam" id="PF00126">
    <property type="entry name" value="HTH_1"/>
    <property type="match status" value="1"/>
</dbReference>
<keyword evidence="4" id="KW-0804">Transcription</keyword>
<dbReference type="PANTHER" id="PTHR30126:SF40">
    <property type="entry name" value="HTH-TYPE TRANSCRIPTIONAL REGULATOR GLTR"/>
    <property type="match status" value="1"/>
</dbReference>
<dbReference type="FunFam" id="1.10.10.10:FF:000001">
    <property type="entry name" value="LysR family transcriptional regulator"/>
    <property type="match status" value="1"/>
</dbReference>
<dbReference type="InterPro" id="IPR000847">
    <property type="entry name" value="LysR_HTH_N"/>
</dbReference>
<dbReference type="Pfam" id="PF03466">
    <property type="entry name" value="LysR_substrate"/>
    <property type="match status" value="1"/>
</dbReference>
<dbReference type="GO" id="GO:0000976">
    <property type="term" value="F:transcription cis-regulatory region binding"/>
    <property type="evidence" value="ECO:0007669"/>
    <property type="project" value="TreeGrafter"/>
</dbReference>
<organism evidence="6 7">
    <name type="scientific">Pollutimonas subterranea</name>
    <dbReference type="NCBI Taxonomy" id="2045210"/>
    <lineage>
        <taxon>Bacteria</taxon>
        <taxon>Pseudomonadati</taxon>
        <taxon>Pseudomonadota</taxon>
        <taxon>Betaproteobacteria</taxon>
        <taxon>Burkholderiales</taxon>
        <taxon>Alcaligenaceae</taxon>
        <taxon>Pollutimonas</taxon>
    </lineage>
</organism>
<evidence type="ECO:0000313" key="7">
    <source>
        <dbReference type="Proteomes" id="UP000234190"/>
    </source>
</evidence>
<protein>
    <submittedName>
        <fullName evidence="6">LysR family transcriptional regulator</fullName>
    </submittedName>
</protein>
<dbReference type="CDD" id="cd05466">
    <property type="entry name" value="PBP2_LTTR_substrate"/>
    <property type="match status" value="1"/>
</dbReference>
<evidence type="ECO:0000256" key="3">
    <source>
        <dbReference type="ARBA" id="ARBA00023125"/>
    </source>
</evidence>
<keyword evidence="3" id="KW-0238">DNA-binding</keyword>
<comment type="similarity">
    <text evidence="1">Belongs to the LysR transcriptional regulatory family.</text>
</comment>
<feature type="domain" description="HTH lysR-type" evidence="5">
    <location>
        <begin position="1"/>
        <end position="58"/>
    </location>
</feature>
<sequence length="301" mass="32946">MNIQTLTVFVTVAREGSLTRAAQKLHITQPAVGLHIKKLQEQTGLRLLMRTAQGMELTPDGSALLPLAEKVLQSQSSFKIAAHQLSKEIRGRLRIGTILDPEFIRLGVLLKGLLSRNQYLEIVLAHGMSGEVLQRVMDAELDAGFYLSIPDSVQALPDTILCKTLNQFAYKVLAPTGWESQVRDKDWHQLAALPWLATPPASAHHRLLALVFGPQSLTGLDVNYVALVDQEASMIDLVKSGVGLSLVRDHIALREAQAHGLAIADMVSLSCSLSFVCLRERMNDPPVAAALMALEEVWPNT</sequence>
<dbReference type="InterPro" id="IPR005119">
    <property type="entry name" value="LysR_subst-bd"/>
</dbReference>
<dbReference type="SUPFAM" id="SSF46785">
    <property type="entry name" value="Winged helix' DNA-binding domain"/>
    <property type="match status" value="1"/>
</dbReference>
<dbReference type="RefSeq" id="WP_102074805.1">
    <property type="nucleotide sequence ID" value="NZ_PDNW01000013.1"/>
</dbReference>
<gene>
    <name evidence="6" type="ORF">CR159_15185</name>
</gene>
<reference evidence="6 7" key="1">
    <citation type="submission" date="2017-10" db="EMBL/GenBank/DDBJ databases">
        <title>Two draft genome sequences of Pusillimonas sp. strains isolated from a nitrate- and radionuclide-contaminated groundwater in Russia.</title>
        <authorList>
            <person name="Grouzdev D.S."/>
            <person name="Tourova T.P."/>
            <person name="Goeva M.A."/>
            <person name="Babich T.L."/>
            <person name="Sokolova D.S."/>
            <person name="Abdullin R."/>
            <person name="Poltaraus A.B."/>
            <person name="Toshchakov S.V."/>
            <person name="Nazina T.N."/>
        </authorList>
    </citation>
    <scope>NUCLEOTIDE SEQUENCE [LARGE SCALE GENOMIC DNA]</scope>
    <source>
        <strain evidence="6 7">JR1/69-3-13</strain>
    </source>
</reference>
<dbReference type="PANTHER" id="PTHR30126">
    <property type="entry name" value="HTH-TYPE TRANSCRIPTIONAL REGULATOR"/>
    <property type="match status" value="1"/>
</dbReference>
<dbReference type="InterPro" id="IPR036390">
    <property type="entry name" value="WH_DNA-bd_sf"/>
</dbReference>
<dbReference type="Proteomes" id="UP000234190">
    <property type="component" value="Unassembled WGS sequence"/>
</dbReference>